<dbReference type="EMBL" id="JANYMP010000009">
    <property type="protein sequence ID" value="MCS7479305.1"/>
    <property type="molecule type" value="Genomic_DNA"/>
</dbReference>
<dbReference type="AlphaFoldDB" id="A0A9X2VMG4"/>
<evidence type="ECO:0000313" key="3">
    <source>
        <dbReference type="Proteomes" id="UP001141259"/>
    </source>
</evidence>
<reference evidence="2" key="1">
    <citation type="submission" date="2022-08" db="EMBL/GenBank/DDBJ databases">
        <authorList>
            <person name="Tistechok S."/>
            <person name="Samborskyy M."/>
            <person name="Roman I."/>
        </authorList>
    </citation>
    <scope>NUCLEOTIDE SEQUENCE</scope>
    <source>
        <strain evidence="2">DSM 103496</strain>
    </source>
</reference>
<feature type="domain" description="Carboxymuconolactone decarboxylase-like" evidence="1">
    <location>
        <begin position="49"/>
        <end position="102"/>
    </location>
</feature>
<proteinExistence type="predicted"/>
<dbReference type="InterPro" id="IPR003779">
    <property type="entry name" value="CMD-like"/>
</dbReference>
<sequence length="169" mass="17987">MFIDHTVDSAPPAARRTMAATGKRLGRIPPAVARMAESPELLDGFLKSSALFEASTLDPIAREVVVMTMATRNHCHVCVAMHTGKLKALNAGPDVVAALTDQSPLPDRGLEAIRTFTLEVLRTAGEVDDDTLTAFLEAGYTHRNALEVVLGIGAYTMSTLANRMTAAPA</sequence>
<dbReference type="GO" id="GO:0051920">
    <property type="term" value="F:peroxiredoxin activity"/>
    <property type="evidence" value="ECO:0007669"/>
    <property type="project" value="InterPro"/>
</dbReference>
<accession>A0A9X2VMG4</accession>
<dbReference type="SUPFAM" id="SSF69118">
    <property type="entry name" value="AhpD-like"/>
    <property type="match status" value="1"/>
</dbReference>
<evidence type="ECO:0000313" key="2">
    <source>
        <dbReference type="EMBL" id="MCS7479305.1"/>
    </source>
</evidence>
<comment type="caution">
    <text evidence="2">The sequence shown here is derived from an EMBL/GenBank/DDBJ whole genome shotgun (WGS) entry which is preliminary data.</text>
</comment>
<name>A0A9X2VMG4_9PSEU</name>
<organism evidence="2 3">
    <name type="scientific">Umezawaea endophytica</name>
    <dbReference type="NCBI Taxonomy" id="1654476"/>
    <lineage>
        <taxon>Bacteria</taxon>
        <taxon>Bacillati</taxon>
        <taxon>Actinomycetota</taxon>
        <taxon>Actinomycetes</taxon>
        <taxon>Pseudonocardiales</taxon>
        <taxon>Pseudonocardiaceae</taxon>
        <taxon>Umezawaea</taxon>
    </lineage>
</organism>
<evidence type="ECO:0000259" key="1">
    <source>
        <dbReference type="Pfam" id="PF02627"/>
    </source>
</evidence>
<dbReference type="Gene3D" id="1.20.1290.10">
    <property type="entry name" value="AhpD-like"/>
    <property type="match status" value="1"/>
</dbReference>
<dbReference type="RefSeq" id="WP_259624807.1">
    <property type="nucleotide sequence ID" value="NZ_JANYMP010000009.1"/>
</dbReference>
<protein>
    <submittedName>
        <fullName evidence="2">Carboxymuconolactone decarboxylase family protein</fullName>
    </submittedName>
</protein>
<gene>
    <name evidence="2" type="ORF">NZH93_20780</name>
</gene>
<dbReference type="InterPro" id="IPR029032">
    <property type="entry name" value="AhpD-like"/>
</dbReference>
<dbReference type="PANTHER" id="PTHR35446:SF3">
    <property type="entry name" value="CMD DOMAIN-CONTAINING PROTEIN"/>
    <property type="match status" value="1"/>
</dbReference>
<dbReference type="Proteomes" id="UP001141259">
    <property type="component" value="Unassembled WGS sequence"/>
</dbReference>
<keyword evidence="3" id="KW-1185">Reference proteome</keyword>
<dbReference type="Pfam" id="PF02627">
    <property type="entry name" value="CMD"/>
    <property type="match status" value="1"/>
</dbReference>
<dbReference type="PANTHER" id="PTHR35446">
    <property type="entry name" value="SI:CH211-175M2.5"/>
    <property type="match status" value="1"/>
</dbReference>